<feature type="region of interest" description="Disordered" evidence="1">
    <location>
        <begin position="529"/>
        <end position="573"/>
    </location>
</feature>
<evidence type="ECO:0000313" key="2">
    <source>
        <dbReference type="EMBL" id="THV51680.1"/>
    </source>
</evidence>
<protein>
    <recommendedName>
        <fullName evidence="4">C2H2-type domain-containing protein</fullName>
    </recommendedName>
</protein>
<feature type="compositionally biased region" description="Acidic residues" evidence="1">
    <location>
        <begin position="451"/>
        <end position="462"/>
    </location>
</feature>
<comment type="caution">
    <text evidence="2">The sequence shown here is derived from an EMBL/GenBank/DDBJ whole genome shotgun (WGS) entry which is preliminary data.</text>
</comment>
<feature type="compositionally biased region" description="Low complexity" evidence="1">
    <location>
        <begin position="473"/>
        <end position="493"/>
    </location>
</feature>
<feature type="region of interest" description="Disordered" evidence="1">
    <location>
        <begin position="237"/>
        <end position="278"/>
    </location>
</feature>
<feature type="region of interest" description="Disordered" evidence="1">
    <location>
        <begin position="638"/>
        <end position="680"/>
    </location>
</feature>
<dbReference type="OrthoDB" id="3565451at2759"/>
<reference evidence="2 3" key="1">
    <citation type="submission" date="2017-12" db="EMBL/GenBank/DDBJ databases">
        <title>Comparative genomics of Botrytis spp.</title>
        <authorList>
            <person name="Valero-Jimenez C.A."/>
            <person name="Tapia P."/>
            <person name="Veloso J."/>
            <person name="Silva-Moreno E."/>
            <person name="Staats M."/>
            <person name="Valdes J.H."/>
            <person name="Van Kan J.A.L."/>
        </authorList>
    </citation>
    <scope>NUCLEOTIDE SEQUENCE [LARGE SCALE GENOMIC DNA]</scope>
    <source>
        <strain evidence="2 3">MUCL435</strain>
    </source>
</reference>
<evidence type="ECO:0000313" key="3">
    <source>
        <dbReference type="Proteomes" id="UP000308671"/>
    </source>
</evidence>
<name>A0A4S8R2R4_9HELO</name>
<feature type="region of interest" description="Disordered" evidence="1">
    <location>
        <begin position="431"/>
        <end position="493"/>
    </location>
</feature>
<proteinExistence type="predicted"/>
<keyword evidence="3" id="KW-1185">Reference proteome</keyword>
<sequence length="1030" mass="117441">MTLPSAEQTFPAALARDVDSWSPNPGFLGASHVSSNDLDDLMQDVPTFTFLNDPIESGTWFTPHFVHSPHATQLKLGQDSCQALTHVQPPSKHVSSSNKKAKSKSNSCTPATDNGLSSAKNRVKGSARIAKTKNYSGTSASAIRKRARERKEHLFQAFAPLEKAKEALNLYSKSSRHFRQKSESLFLQLEKLIDEAICSDDASDSSSLSEASNLDMDSSYGSFFDIPLSDVSSSVFEQRNVHPERQTTAPSSNQNSEPQSDEETPRPFQPLQPTYSCTYGPGDERCPYATSRKSDWIRHEESEKHWPQKRYMCMFCAEPRSDEELNPCCTYCSLAFPTIEEVHNHCLSCMEARRKGKTFTGAKTDHFQAHLVGVHQRPGLDTISAAWTYNHTTKWPRYCGFCTYHFKDWEERKHHVAEHFKKGADISNWDPLLHNPRRKTADEPGLPPRDNDEDDDDDDDDDDHSHQHGRGMYSEYEATQSTYTSTTSSSSSSYDLSNYGYLDWDNNEGGWSQYNLEYEKRCSNSLANYVNRPRKNRQGMKRNNSGHEAYENESTSDSCSTGNKASSSKPTNTVSRAFQESTIMATLQMDKPLIPFWSYLRVSNKALETVNDMYVRRENRPNHKRSPENVRIKREPPNVTFNSQRSPREYYHSRTHPRCSRERGQLSDWQPRSLNANSKEDKKSRFKYECKCHTGSGESSIGKDYVIGHQIFAGRQRLIDHVRSHHQKVAGIVKHLLSRAIFDNQSKLCPHVPVKEWKIPRVFKMSYSGSLHHCSEDYDDESLLTSSDTIFWGDRGNYIFNPSNHFLNNKQTCGPGQQLRDRFFEFARDRKHQAIGHSCQRKSNCSEHQGFGDQRGWCRILLFWECGRSSGIAEEQSTWMIRPNFKPFRSTSDRPGCQKAKPGFPHSVALERYLSDYNRSEHLAYLASRHIGDIERSPLSALIHSSRFTSNEETLSLQVLQKLSVCLFRFPGELDIEHAVDDWRETIDGQDVDTHLLFEGVRAFEPGCTSFLDDVETPVLDDSNGDGGRL</sequence>
<evidence type="ECO:0000256" key="1">
    <source>
        <dbReference type="SAM" id="MobiDB-lite"/>
    </source>
</evidence>
<feature type="compositionally biased region" description="Polar residues" evidence="1">
    <location>
        <begin position="552"/>
        <end position="573"/>
    </location>
</feature>
<organism evidence="2 3">
    <name type="scientific">Botrytis galanthina</name>
    <dbReference type="NCBI Taxonomy" id="278940"/>
    <lineage>
        <taxon>Eukaryota</taxon>
        <taxon>Fungi</taxon>
        <taxon>Dikarya</taxon>
        <taxon>Ascomycota</taxon>
        <taxon>Pezizomycotina</taxon>
        <taxon>Leotiomycetes</taxon>
        <taxon>Helotiales</taxon>
        <taxon>Sclerotiniaceae</taxon>
        <taxon>Botrytis</taxon>
    </lineage>
</organism>
<feature type="compositionally biased region" description="Polar residues" evidence="1">
    <location>
        <begin position="667"/>
        <end position="677"/>
    </location>
</feature>
<dbReference type="Proteomes" id="UP000308671">
    <property type="component" value="Unassembled WGS sequence"/>
</dbReference>
<accession>A0A4S8R2R4</accession>
<feature type="compositionally biased region" description="Polar residues" evidence="1">
    <location>
        <begin position="108"/>
        <end position="120"/>
    </location>
</feature>
<dbReference type="AlphaFoldDB" id="A0A4S8R2R4"/>
<evidence type="ECO:0008006" key="4">
    <source>
        <dbReference type="Google" id="ProtNLM"/>
    </source>
</evidence>
<gene>
    <name evidence="2" type="ORF">BGAL_0102g00100</name>
</gene>
<dbReference type="EMBL" id="PQXL01000102">
    <property type="protein sequence ID" value="THV51680.1"/>
    <property type="molecule type" value="Genomic_DNA"/>
</dbReference>
<feature type="region of interest" description="Disordered" evidence="1">
    <location>
        <begin position="88"/>
        <end position="124"/>
    </location>
</feature>
<feature type="compositionally biased region" description="Polar residues" evidence="1">
    <location>
        <begin position="246"/>
        <end position="258"/>
    </location>
</feature>